<sequence>MSDLEFKDVISSPEIPRGVCKSEKNESLFPESCLFSTSPDVKNSTLNANDGVNITDLSQLKFSPIYSPPFDDSFFDNSAIDPLDSFDYSLYDRSSLLDNSAENTFHNLLKFEIINEVSTGHTSKSEESVKFPQENSSENDEPKDQNLSDIQKRVTPNLLLRTKIFKKKHHSCIDFPPAHWVSAPVALTPNRDLVQRYSSIESEVCSLVSQVQSSNYITSTQYPPKCYIKPHDYTCPLDEISNSSKLMLEMVSSIGKTIREQQWMK</sequence>
<feature type="compositionally biased region" description="Basic and acidic residues" evidence="1">
    <location>
        <begin position="140"/>
        <end position="151"/>
    </location>
</feature>
<accession>A0A4Z2D6B1</accession>
<keyword evidence="3" id="KW-1185">Reference proteome</keyword>
<evidence type="ECO:0000313" key="3">
    <source>
        <dbReference type="Proteomes" id="UP000311919"/>
    </source>
</evidence>
<dbReference type="AlphaFoldDB" id="A0A4Z2D6B1"/>
<organism evidence="2 3">
    <name type="scientific">Schistosoma japonicum</name>
    <name type="common">Blood fluke</name>
    <dbReference type="NCBI Taxonomy" id="6182"/>
    <lineage>
        <taxon>Eukaryota</taxon>
        <taxon>Metazoa</taxon>
        <taxon>Spiralia</taxon>
        <taxon>Lophotrochozoa</taxon>
        <taxon>Platyhelminthes</taxon>
        <taxon>Trematoda</taxon>
        <taxon>Digenea</taxon>
        <taxon>Strigeidida</taxon>
        <taxon>Schistosomatoidea</taxon>
        <taxon>Schistosomatidae</taxon>
        <taxon>Schistosoma</taxon>
    </lineage>
</organism>
<evidence type="ECO:0000313" key="2">
    <source>
        <dbReference type="EMBL" id="TNN12025.1"/>
    </source>
</evidence>
<evidence type="ECO:0000256" key="1">
    <source>
        <dbReference type="SAM" id="MobiDB-lite"/>
    </source>
</evidence>
<gene>
    <name evidence="2" type="ORF">EWB00_004133</name>
</gene>
<dbReference type="Proteomes" id="UP000311919">
    <property type="component" value="Unassembled WGS sequence"/>
</dbReference>
<feature type="region of interest" description="Disordered" evidence="1">
    <location>
        <begin position="122"/>
        <end position="151"/>
    </location>
</feature>
<dbReference type="OrthoDB" id="6232162at2759"/>
<dbReference type="EMBL" id="SKCS01000273">
    <property type="protein sequence ID" value="TNN12025.1"/>
    <property type="molecule type" value="Genomic_DNA"/>
</dbReference>
<protein>
    <submittedName>
        <fullName evidence="2">Uncharacterized protein</fullName>
    </submittedName>
</protein>
<reference evidence="2 3" key="1">
    <citation type="submission" date="2019-03" db="EMBL/GenBank/DDBJ databases">
        <title>An improved genome assembly of the fluke Schistosoma japonicum.</title>
        <authorList>
            <person name="Hu W."/>
            <person name="Luo F."/>
            <person name="Yin M."/>
            <person name="Mo X."/>
            <person name="Sun C."/>
            <person name="Wu Q."/>
            <person name="Zhu B."/>
            <person name="Xiang M."/>
            <person name="Wang J."/>
            <person name="Wang Y."/>
            <person name="Zhang T."/>
            <person name="Xu B."/>
            <person name="Zheng H."/>
            <person name="Feng Z."/>
        </authorList>
    </citation>
    <scope>NUCLEOTIDE SEQUENCE [LARGE SCALE GENOMIC DNA]</scope>
    <source>
        <strain evidence="2">HuSjv2</strain>
        <tissue evidence="2">Worms</tissue>
    </source>
</reference>
<proteinExistence type="predicted"/>
<comment type="caution">
    <text evidence="2">The sequence shown here is derived from an EMBL/GenBank/DDBJ whole genome shotgun (WGS) entry which is preliminary data.</text>
</comment>
<name>A0A4Z2D6B1_SCHJA</name>